<evidence type="ECO:0000313" key="2">
    <source>
        <dbReference type="Proteomes" id="UP000054776"/>
    </source>
</evidence>
<comment type="caution">
    <text evidence="1">The sequence shown here is derived from an EMBL/GenBank/DDBJ whole genome shotgun (WGS) entry which is preliminary data.</text>
</comment>
<gene>
    <name evidence="1" type="ORF">T01_1743</name>
</gene>
<keyword evidence="2" id="KW-1185">Reference proteome</keyword>
<dbReference type="OrthoDB" id="10280410at2759"/>
<dbReference type="EMBL" id="JYDH01000012">
    <property type="protein sequence ID" value="KRY40592.1"/>
    <property type="molecule type" value="Genomic_DNA"/>
</dbReference>
<proteinExistence type="predicted"/>
<dbReference type="Proteomes" id="UP000054776">
    <property type="component" value="Unassembled WGS sequence"/>
</dbReference>
<evidence type="ECO:0000313" key="1">
    <source>
        <dbReference type="EMBL" id="KRY40592.1"/>
    </source>
</evidence>
<accession>A0A0V1BUC9</accession>
<sequence>MHAKAAEDDPNEGLTGEMVHNTPVPQRFLIEICVPANKLIDGPYAILYTSMIQQSHSVSLSLGRVDPYTLLKSSSVTAASSNEIRGWRRCHRFLECDCAEQPAIVSCLWDLVLPRFGTAHHGKSLPGLAATTEHLDNLVLPPNVITGSLYYGGYLYCSAHPRSSLSLKSVALAYCHTSIHFEETVSTLDLVLFDKYRDEGQCNMVKLKLWYRERSESTGLTPHKHTPNSTYVSCLMDSVDYELTAGYTGPAIDTPGAFLTDRLTQSLPGRANQTSSGMPLKDTRVVDPLPGSSEFPLIAQDPFFHYFHLRRI</sequence>
<dbReference type="AlphaFoldDB" id="A0A0V1BUC9"/>
<reference evidence="1 2" key="1">
    <citation type="submission" date="2015-01" db="EMBL/GenBank/DDBJ databases">
        <title>Evolution of Trichinella species and genotypes.</title>
        <authorList>
            <person name="Korhonen P.K."/>
            <person name="Edoardo P."/>
            <person name="Giuseppe L.R."/>
            <person name="Gasser R.B."/>
        </authorList>
    </citation>
    <scope>NUCLEOTIDE SEQUENCE [LARGE SCALE GENOMIC DNA]</scope>
    <source>
        <strain evidence="1">ISS3</strain>
    </source>
</reference>
<dbReference type="InParanoid" id="A0A0V1BUC9"/>
<protein>
    <submittedName>
        <fullName evidence="1">Uncharacterized protein</fullName>
    </submittedName>
</protein>
<organism evidence="1 2">
    <name type="scientific">Trichinella spiralis</name>
    <name type="common">Trichina worm</name>
    <dbReference type="NCBI Taxonomy" id="6334"/>
    <lineage>
        <taxon>Eukaryota</taxon>
        <taxon>Metazoa</taxon>
        <taxon>Ecdysozoa</taxon>
        <taxon>Nematoda</taxon>
        <taxon>Enoplea</taxon>
        <taxon>Dorylaimia</taxon>
        <taxon>Trichinellida</taxon>
        <taxon>Trichinellidae</taxon>
        <taxon>Trichinella</taxon>
    </lineage>
</organism>
<name>A0A0V1BUC9_TRISP</name>